<evidence type="ECO:0000313" key="8">
    <source>
        <dbReference type="EMBL" id="MBA4602460.1"/>
    </source>
</evidence>
<evidence type="ECO:0000256" key="1">
    <source>
        <dbReference type="ARBA" id="ARBA00022448"/>
    </source>
</evidence>
<accession>A0A7W1XSN3</accession>
<dbReference type="EMBL" id="JACEOL010000030">
    <property type="protein sequence ID" value="MBA4602460.1"/>
    <property type="molecule type" value="Genomic_DNA"/>
</dbReference>
<proteinExistence type="predicted"/>
<dbReference type="CDD" id="cd00215">
    <property type="entry name" value="PTS_IIA_lac"/>
    <property type="match status" value="1"/>
</dbReference>
<evidence type="ECO:0000256" key="2">
    <source>
        <dbReference type="ARBA" id="ARBA00022597"/>
    </source>
</evidence>
<dbReference type="AlphaFoldDB" id="A0A7W1XSN3"/>
<keyword evidence="4" id="KW-0598">Phosphotransferase system</keyword>
<feature type="binding site" evidence="6">
    <location>
        <position position="90"/>
    </location>
    <ligand>
        <name>Mg(2+)</name>
        <dbReference type="ChEBI" id="CHEBI:18420"/>
        <note>ligand shared between all trimeric partners</note>
    </ligand>
</feature>
<dbReference type="GO" id="GO:0046872">
    <property type="term" value="F:metal ion binding"/>
    <property type="evidence" value="ECO:0007669"/>
    <property type="project" value="UniProtKB-KW"/>
</dbReference>
<comment type="caution">
    <text evidence="8">The sequence shown here is derived from an EMBL/GenBank/DDBJ whole genome shotgun (WGS) entry which is preliminary data.</text>
</comment>
<dbReference type="RefSeq" id="WP_181739999.1">
    <property type="nucleotide sequence ID" value="NZ_JACEOL010000030.1"/>
</dbReference>
<dbReference type="PIRSF" id="PIRSF000699">
    <property type="entry name" value="PTS_IILac_III"/>
    <property type="match status" value="1"/>
</dbReference>
<dbReference type="InterPro" id="IPR036542">
    <property type="entry name" value="PTS_IIA_lac/cel_sf"/>
</dbReference>
<dbReference type="PANTHER" id="PTHR34382:SF7">
    <property type="entry name" value="PTS SYSTEM N,N'-DIACETYLCHITOBIOSE-SPECIFIC EIIA COMPONENT"/>
    <property type="match status" value="1"/>
</dbReference>
<sequence>MNTEKTGVTSSEMKLEEICFQIIACSGEALSLLMEALKKCRGHDYAGAEKSIDKASELLNQAHHAHTQLLAKEAGGEKIGYSVLLTHAQDNMMNTLLAKTFTVEMIEMYKALKG</sequence>
<dbReference type="GO" id="GO:0016740">
    <property type="term" value="F:transferase activity"/>
    <property type="evidence" value="ECO:0007669"/>
    <property type="project" value="UniProtKB-KW"/>
</dbReference>
<evidence type="ECO:0000256" key="5">
    <source>
        <dbReference type="PIRSR" id="PIRSR000699-1"/>
    </source>
</evidence>
<dbReference type="PROSITE" id="PS51095">
    <property type="entry name" value="PTS_EIIA_TYPE_3"/>
    <property type="match status" value="1"/>
</dbReference>
<reference evidence="8 9" key="1">
    <citation type="submission" date="2020-07" db="EMBL/GenBank/DDBJ databases">
        <title>Thermoactinomyces phylogeny.</title>
        <authorList>
            <person name="Dunlap C."/>
        </authorList>
    </citation>
    <scope>NUCLEOTIDE SEQUENCE [LARGE SCALE GENOMIC DNA]</scope>
    <source>
        <strain evidence="8 9">AMNI-1</strain>
    </source>
</reference>
<evidence type="ECO:0000256" key="4">
    <source>
        <dbReference type="ARBA" id="ARBA00022683"/>
    </source>
</evidence>
<organism evidence="8 9">
    <name type="scientific">Thermoactinomyces mirandus</name>
    <dbReference type="NCBI Taxonomy" id="2756294"/>
    <lineage>
        <taxon>Bacteria</taxon>
        <taxon>Bacillati</taxon>
        <taxon>Bacillota</taxon>
        <taxon>Bacilli</taxon>
        <taxon>Bacillales</taxon>
        <taxon>Thermoactinomycetaceae</taxon>
        <taxon>Thermoactinomyces</taxon>
    </lineage>
</organism>
<gene>
    <name evidence="8" type="ORF">H2C83_09050</name>
</gene>
<evidence type="ECO:0000256" key="3">
    <source>
        <dbReference type="ARBA" id="ARBA00022679"/>
    </source>
</evidence>
<keyword evidence="3" id="KW-0808">Transferase</keyword>
<dbReference type="InterPro" id="IPR003188">
    <property type="entry name" value="PTS_IIA_lac/cel"/>
</dbReference>
<keyword evidence="9" id="KW-1185">Reference proteome</keyword>
<dbReference type="PANTHER" id="PTHR34382">
    <property type="entry name" value="PTS SYSTEM N,N'-DIACETYLCHITOBIOSE-SPECIFIC EIIA COMPONENT"/>
    <property type="match status" value="1"/>
</dbReference>
<evidence type="ECO:0000256" key="6">
    <source>
        <dbReference type="PIRSR" id="PIRSR000699-2"/>
    </source>
</evidence>
<dbReference type="Proteomes" id="UP000538292">
    <property type="component" value="Unassembled WGS sequence"/>
</dbReference>
<name>A0A7W1XSN3_9BACL</name>
<feature type="modified residue" description="Phosphohistidine; by HPr" evidence="7">
    <location>
        <position position="87"/>
    </location>
</feature>
<feature type="active site" description="Tele-phosphohistidine intermediate" evidence="5">
    <location>
        <position position="87"/>
    </location>
</feature>
<keyword evidence="1" id="KW-0813">Transport</keyword>
<evidence type="ECO:0000256" key="7">
    <source>
        <dbReference type="PROSITE-ProRule" id="PRU00418"/>
    </source>
</evidence>
<dbReference type="Gene3D" id="1.20.58.80">
    <property type="entry name" value="Phosphotransferase system, lactose/cellobiose-type IIA subunit"/>
    <property type="match status" value="1"/>
</dbReference>
<dbReference type="Pfam" id="PF02255">
    <property type="entry name" value="PTS_IIA"/>
    <property type="match status" value="1"/>
</dbReference>
<comment type="cofactor">
    <cofactor evidence="6">
        <name>Mg(2+)</name>
        <dbReference type="ChEBI" id="CHEBI:18420"/>
    </cofactor>
    <text evidence="6">Binds 1 Mg(2+) ion per trimer.</text>
</comment>
<protein>
    <submittedName>
        <fullName evidence="8">PTS lactose/cellobiose transporter subunit IIA</fullName>
    </submittedName>
</protein>
<evidence type="ECO:0000313" key="9">
    <source>
        <dbReference type="Proteomes" id="UP000538292"/>
    </source>
</evidence>
<dbReference type="SUPFAM" id="SSF46973">
    <property type="entry name" value="Enzyme IIa from lactose specific PTS, IIa-lac"/>
    <property type="match status" value="1"/>
</dbReference>
<dbReference type="GO" id="GO:0009401">
    <property type="term" value="P:phosphoenolpyruvate-dependent sugar phosphotransferase system"/>
    <property type="evidence" value="ECO:0007669"/>
    <property type="project" value="UniProtKB-KW"/>
</dbReference>
<keyword evidence="6" id="KW-0479">Metal-binding</keyword>
<keyword evidence="6" id="KW-0460">Magnesium</keyword>
<keyword evidence="2" id="KW-0762">Sugar transport</keyword>